<dbReference type="Pfam" id="PF13692">
    <property type="entry name" value="Glyco_trans_1_4"/>
    <property type="match status" value="1"/>
</dbReference>
<dbReference type="Proteomes" id="UP000217785">
    <property type="component" value="Unassembled WGS sequence"/>
</dbReference>
<name>A0A292YS17_9BACL</name>
<protein>
    <submittedName>
        <fullName evidence="1">Glycosyl transferase family 2</fullName>
    </submittedName>
</protein>
<keyword evidence="1" id="KW-0808">Transferase</keyword>
<dbReference type="SUPFAM" id="SSF53756">
    <property type="entry name" value="UDP-Glycosyltransferase/glycogen phosphorylase"/>
    <property type="match status" value="1"/>
</dbReference>
<evidence type="ECO:0000313" key="1">
    <source>
        <dbReference type="EMBL" id="GAX91976.1"/>
    </source>
</evidence>
<dbReference type="RefSeq" id="WP_096184294.1">
    <property type="nucleotide sequence ID" value="NZ_BDUF01000112.1"/>
</dbReference>
<dbReference type="GO" id="GO:0016740">
    <property type="term" value="F:transferase activity"/>
    <property type="evidence" value="ECO:0007669"/>
    <property type="project" value="UniProtKB-KW"/>
</dbReference>
<evidence type="ECO:0000313" key="2">
    <source>
        <dbReference type="Proteomes" id="UP000217785"/>
    </source>
</evidence>
<proteinExistence type="predicted"/>
<dbReference type="AlphaFoldDB" id="A0A292YS17"/>
<comment type="caution">
    <text evidence="1">The sequence shown here is derived from an EMBL/GenBank/DDBJ whole genome shotgun (WGS) entry which is preliminary data.</text>
</comment>
<dbReference type="PANTHER" id="PTHR46656:SF3">
    <property type="entry name" value="PUTATIVE-RELATED"/>
    <property type="match status" value="1"/>
</dbReference>
<dbReference type="CDD" id="cd03801">
    <property type="entry name" value="GT4_PimA-like"/>
    <property type="match status" value="1"/>
</dbReference>
<reference evidence="2" key="1">
    <citation type="submission" date="2017-07" db="EMBL/GenBank/DDBJ databases">
        <title>Draft genome sequence of Effusibacillus lacus strain skLN1.</title>
        <authorList>
            <person name="Watanabe M."/>
            <person name="Kojima H."/>
            <person name="Fukui M."/>
        </authorList>
    </citation>
    <scope>NUCLEOTIDE SEQUENCE [LARGE SCALE GENOMIC DNA]</scope>
    <source>
        <strain evidence="2">skLN1</strain>
    </source>
</reference>
<dbReference type="PANTHER" id="PTHR46656">
    <property type="entry name" value="PUTATIVE-RELATED"/>
    <property type="match status" value="1"/>
</dbReference>
<dbReference type="Gene3D" id="3.40.50.2000">
    <property type="entry name" value="Glycogen Phosphorylase B"/>
    <property type="match status" value="1"/>
</dbReference>
<dbReference type="OrthoDB" id="267399at2"/>
<sequence>MKLTFKCPVFDASGYAEAARNLIFGLLERGYLIRILPRDWSQLDSGLPPVQKKKLLDLCGSDSFSAGPVIQICEAQDFRLYPGRVNIGMTMLECDRLPPHWAKKCNQMDQVWTPSTFNRNTFTASGVDPEKIKVVPIGINADRFHPAVPPLSYLKTQGRFVFVSNFEWVPRKGYEFLLQAYLEEFTYEDPVALVIKTYDGSDFDPNGSKMHRLWNEMIQRSGNKQPPRLHLITHGMNYEEIPSLYTAGDCYIISTRGEGWNLPALEAMASGIPVITTNWSAHLDFVNEANGYLIQVEKLEEIPALGIPNDEIYQGSHWAVPSLPDIRRLMRYTMEHPEEVRAKGKLAREQVIRRWSTPSMIDQVIPLLRSLEG</sequence>
<accession>A0A292YS17</accession>
<keyword evidence="2" id="KW-1185">Reference proteome</keyword>
<organism evidence="1 2">
    <name type="scientific">Effusibacillus lacus</name>
    <dbReference type="NCBI Taxonomy" id="1348429"/>
    <lineage>
        <taxon>Bacteria</taxon>
        <taxon>Bacillati</taxon>
        <taxon>Bacillota</taxon>
        <taxon>Bacilli</taxon>
        <taxon>Bacillales</taxon>
        <taxon>Alicyclobacillaceae</taxon>
        <taxon>Effusibacillus</taxon>
    </lineage>
</organism>
<gene>
    <name evidence="1" type="ORF">EFBL_3667</name>
</gene>
<dbReference type="EMBL" id="BDUF01000112">
    <property type="protein sequence ID" value="GAX91976.1"/>
    <property type="molecule type" value="Genomic_DNA"/>
</dbReference>